<dbReference type="FunFam" id="1.20.1250.20:FF:000064">
    <property type="entry name" value="MFS allantoate transporter"/>
    <property type="match status" value="1"/>
</dbReference>
<feature type="transmembrane region" description="Helical" evidence="7">
    <location>
        <begin position="332"/>
        <end position="353"/>
    </location>
</feature>
<feature type="transmembrane region" description="Helical" evidence="7">
    <location>
        <begin position="296"/>
        <end position="320"/>
    </location>
</feature>
<comment type="subcellular location">
    <subcellularLocation>
        <location evidence="1">Membrane</location>
        <topology evidence="1">Multi-pass membrane protein</topology>
    </subcellularLocation>
</comment>
<dbReference type="Gene3D" id="1.20.1250.20">
    <property type="entry name" value="MFS general substrate transporter like domains"/>
    <property type="match status" value="1"/>
</dbReference>
<reference evidence="8" key="1">
    <citation type="journal article" date="2021" name="G3 (Bethesda)">
        <title>Genomic diversity, chromosomal rearrangements, and interspecies hybridization in the ogataea polymorpha species complex.</title>
        <authorList>
            <person name="Hanson S.J."/>
            <person name="Cinneide E.O."/>
            <person name="Salzberg L.I."/>
            <person name="Wolfe K.H."/>
            <person name="McGowan J."/>
            <person name="Fitzpatrick D.A."/>
            <person name="Matlin K."/>
        </authorList>
    </citation>
    <scope>NUCLEOTIDE SEQUENCE</scope>
    <source>
        <strain evidence="8">61-244</strain>
    </source>
</reference>
<accession>A0AAN6I7G0</accession>
<evidence type="ECO:0000313" key="9">
    <source>
        <dbReference type="Proteomes" id="UP001196530"/>
    </source>
</evidence>
<dbReference type="SUPFAM" id="SSF103473">
    <property type="entry name" value="MFS general substrate transporter"/>
    <property type="match status" value="1"/>
</dbReference>
<keyword evidence="4 7" id="KW-1133">Transmembrane helix</keyword>
<feature type="transmembrane region" description="Helical" evidence="7">
    <location>
        <begin position="223"/>
        <end position="245"/>
    </location>
</feature>
<dbReference type="InterPro" id="IPR011701">
    <property type="entry name" value="MFS"/>
</dbReference>
<dbReference type="EMBL" id="JAHLUX010000001">
    <property type="protein sequence ID" value="KAG7821527.1"/>
    <property type="molecule type" value="Genomic_DNA"/>
</dbReference>
<keyword evidence="3 7" id="KW-0812">Transmembrane</keyword>
<comment type="caution">
    <text evidence="8">The sequence shown here is derived from an EMBL/GenBank/DDBJ whole genome shotgun (WGS) entry which is preliminary data.</text>
</comment>
<organism evidence="8 9">
    <name type="scientific">Pichia angusta</name>
    <name type="common">Yeast</name>
    <name type="synonym">Hansenula polymorpha</name>
    <dbReference type="NCBI Taxonomy" id="870730"/>
    <lineage>
        <taxon>Eukaryota</taxon>
        <taxon>Fungi</taxon>
        <taxon>Dikarya</taxon>
        <taxon>Ascomycota</taxon>
        <taxon>Saccharomycotina</taxon>
        <taxon>Pichiomycetes</taxon>
        <taxon>Pichiales</taxon>
        <taxon>Pichiaceae</taxon>
        <taxon>Ogataea</taxon>
    </lineage>
</organism>
<dbReference type="Proteomes" id="UP001196530">
    <property type="component" value="Unassembled WGS sequence"/>
</dbReference>
<gene>
    <name evidence="8" type="ORF">KL928_000002</name>
</gene>
<dbReference type="CDD" id="cd17327">
    <property type="entry name" value="MFS_FEN2_like"/>
    <property type="match status" value="1"/>
</dbReference>
<dbReference type="PANTHER" id="PTHR43791">
    <property type="entry name" value="PERMEASE-RELATED"/>
    <property type="match status" value="1"/>
</dbReference>
<evidence type="ECO:0000256" key="7">
    <source>
        <dbReference type="SAM" id="Phobius"/>
    </source>
</evidence>
<proteinExistence type="inferred from homology"/>
<feature type="transmembrane region" description="Helical" evidence="7">
    <location>
        <begin position="62"/>
        <end position="79"/>
    </location>
</feature>
<evidence type="ECO:0008006" key="10">
    <source>
        <dbReference type="Google" id="ProtNLM"/>
    </source>
</evidence>
<feature type="transmembrane region" description="Helical" evidence="7">
    <location>
        <begin position="422"/>
        <end position="440"/>
    </location>
</feature>
<feature type="transmembrane region" description="Helical" evidence="7">
    <location>
        <begin position="452"/>
        <end position="474"/>
    </location>
</feature>
<keyword evidence="5 7" id="KW-0472">Membrane</keyword>
<evidence type="ECO:0000256" key="3">
    <source>
        <dbReference type="ARBA" id="ARBA00022692"/>
    </source>
</evidence>
<evidence type="ECO:0000256" key="5">
    <source>
        <dbReference type="ARBA" id="ARBA00023136"/>
    </source>
</evidence>
<feature type="transmembrane region" description="Helical" evidence="7">
    <location>
        <begin position="103"/>
        <end position="121"/>
    </location>
</feature>
<dbReference type="InterPro" id="IPR036259">
    <property type="entry name" value="MFS_trans_sf"/>
</dbReference>
<evidence type="ECO:0000256" key="4">
    <source>
        <dbReference type="ARBA" id="ARBA00022989"/>
    </source>
</evidence>
<dbReference type="GeneID" id="66124053"/>
<evidence type="ECO:0000256" key="6">
    <source>
        <dbReference type="ARBA" id="ARBA00037968"/>
    </source>
</evidence>
<dbReference type="RefSeq" id="XP_043061897.1">
    <property type="nucleotide sequence ID" value="XM_043202426.1"/>
</dbReference>
<feature type="transmembrane region" description="Helical" evidence="7">
    <location>
        <begin position="391"/>
        <end position="410"/>
    </location>
</feature>
<dbReference type="Pfam" id="PF07690">
    <property type="entry name" value="MFS_1"/>
    <property type="match status" value="1"/>
</dbReference>
<dbReference type="GO" id="GO:0016020">
    <property type="term" value="C:membrane"/>
    <property type="evidence" value="ECO:0007669"/>
    <property type="project" value="UniProtKB-SubCell"/>
</dbReference>
<evidence type="ECO:0000256" key="2">
    <source>
        <dbReference type="ARBA" id="ARBA00022448"/>
    </source>
</evidence>
<name>A0AAN6I7G0_PICAN</name>
<feature type="transmembrane region" description="Helical" evidence="7">
    <location>
        <begin position="162"/>
        <end position="183"/>
    </location>
</feature>
<feature type="transmembrane region" description="Helical" evidence="7">
    <location>
        <begin position="133"/>
        <end position="156"/>
    </location>
</feature>
<keyword evidence="2" id="KW-0813">Transport</keyword>
<dbReference type="AlphaFoldDB" id="A0AAN6I7G0"/>
<sequence>MSDNKSSIHKVQATAIKSFKSPLGKEVVVDENHADVALEYARKLDTIEGVTNDEYNALKRKIDFMILPLISLIYGVQYMDKSTTSFAAIMGLRTDLHMVGQQYSWTTTAFYLAFLAAVFPLSRCLQRFPLVKTTSVCIILWGIVLTCHAACSSYAGFIVCRILLGCLESAVTPGFVLLSAKWYRQEESFLRTVVYYSNNGFGTILGCAIAYGCYIHADSYSMEAWKVLFIVTGVMTIVLGGLLMVHIPDNPPDAWFLNEREKILVFQRVKDSKQGYGNPEWKWYQFKESLIDPRTWLGFFYAFSSNIPNGGLGSFMSILLSDSLEYGDKKSLLMRMPGGAVETVGLIAFALLVGKFPYRIGISSFITVVVIIGSCMLAFSSNAHAQLAGLYLYSLSPIGMICFLSLFGSNTLGYSKKVTSQAILLIGYCVGNLVGPQTFLSTEAPGYHSAKIAIVVCYIFSLFCLFALLGVNYLDNKRREKLESENPLPEIENLEFSDLTDYEMPGFRYLY</sequence>
<dbReference type="PANTHER" id="PTHR43791:SF1">
    <property type="entry name" value="ALLANTOATE PERMEASE"/>
    <property type="match status" value="1"/>
</dbReference>
<dbReference type="GO" id="GO:0022857">
    <property type="term" value="F:transmembrane transporter activity"/>
    <property type="evidence" value="ECO:0007669"/>
    <property type="project" value="InterPro"/>
</dbReference>
<comment type="similarity">
    <text evidence="6">Belongs to the major facilitator superfamily. Allantoate permease family.</text>
</comment>
<protein>
    <recommendedName>
        <fullName evidence="10">Allantoate permease</fullName>
    </recommendedName>
</protein>
<evidence type="ECO:0000313" key="8">
    <source>
        <dbReference type="EMBL" id="KAG7821527.1"/>
    </source>
</evidence>
<feature type="transmembrane region" description="Helical" evidence="7">
    <location>
        <begin position="360"/>
        <end position="379"/>
    </location>
</feature>
<feature type="transmembrane region" description="Helical" evidence="7">
    <location>
        <begin position="195"/>
        <end position="217"/>
    </location>
</feature>
<evidence type="ECO:0000256" key="1">
    <source>
        <dbReference type="ARBA" id="ARBA00004141"/>
    </source>
</evidence>